<accession>A0A8T0HL21</accession>
<sequence>MSPDSPPPPRLCCRNSPLLSLARRNSPSPVAPLPAPTAHASLPLGLPHTSTFSSFCFLFFFLRRANNNSEGQGADVTSFPPALPRPLLRPRPRHYHRALFFPSAADPGSVASLVAPSCEEGAAAAASSRLITPGSPAAASLGLPTPGCTTAIAPAASASNCNLESLVHSPPIVSLSAEFTSPLSSIYFLFIFNHPLAPPSPPAKFSLSYSPLAGLYALP</sequence>
<dbReference type="AlphaFoldDB" id="A0A8T0HL21"/>
<protein>
    <submittedName>
        <fullName evidence="1">Uncharacterized protein</fullName>
    </submittedName>
</protein>
<name>A0A8T0HL21_CERPU</name>
<keyword evidence="2" id="KW-1185">Reference proteome</keyword>
<dbReference type="Proteomes" id="UP000822688">
    <property type="component" value="Chromosome V"/>
</dbReference>
<dbReference type="EMBL" id="CM026426">
    <property type="protein sequence ID" value="KAG0571520.1"/>
    <property type="molecule type" value="Genomic_DNA"/>
</dbReference>
<reference evidence="1" key="1">
    <citation type="submission" date="2020-06" db="EMBL/GenBank/DDBJ databases">
        <title>WGS assembly of Ceratodon purpureus strain R40.</title>
        <authorList>
            <person name="Carey S.B."/>
            <person name="Jenkins J."/>
            <person name="Shu S."/>
            <person name="Lovell J.T."/>
            <person name="Sreedasyam A."/>
            <person name="Maumus F."/>
            <person name="Tiley G.P."/>
            <person name="Fernandez-Pozo N."/>
            <person name="Barry K."/>
            <person name="Chen C."/>
            <person name="Wang M."/>
            <person name="Lipzen A."/>
            <person name="Daum C."/>
            <person name="Saski C.A."/>
            <person name="Payton A.C."/>
            <person name="Mcbreen J.C."/>
            <person name="Conrad R.E."/>
            <person name="Kollar L.M."/>
            <person name="Olsson S."/>
            <person name="Huttunen S."/>
            <person name="Landis J.B."/>
            <person name="Wickett N.J."/>
            <person name="Johnson M.G."/>
            <person name="Rensing S.A."/>
            <person name="Grimwood J."/>
            <person name="Schmutz J."/>
            <person name="Mcdaniel S.F."/>
        </authorList>
    </citation>
    <scope>NUCLEOTIDE SEQUENCE</scope>
    <source>
        <strain evidence="1">R40</strain>
    </source>
</reference>
<evidence type="ECO:0000313" key="1">
    <source>
        <dbReference type="EMBL" id="KAG0571520.1"/>
    </source>
</evidence>
<organism evidence="1 2">
    <name type="scientific">Ceratodon purpureus</name>
    <name type="common">Fire moss</name>
    <name type="synonym">Dicranum purpureum</name>
    <dbReference type="NCBI Taxonomy" id="3225"/>
    <lineage>
        <taxon>Eukaryota</taxon>
        <taxon>Viridiplantae</taxon>
        <taxon>Streptophyta</taxon>
        <taxon>Embryophyta</taxon>
        <taxon>Bryophyta</taxon>
        <taxon>Bryophytina</taxon>
        <taxon>Bryopsida</taxon>
        <taxon>Dicranidae</taxon>
        <taxon>Pseudoditrichales</taxon>
        <taxon>Ditrichaceae</taxon>
        <taxon>Ceratodon</taxon>
    </lineage>
</organism>
<gene>
    <name evidence="1" type="ORF">KC19_VG018300</name>
</gene>
<evidence type="ECO:0000313" key="2">
    <source>
        <dbReference type="Proteomes" id="UP000822688"/>
    </source>
</evidence>
<proteinExistence type="predicted"/>
<comment type="caution">
    <text evidence="1">The sequence shown here is derived from an EMBL/GenBank/DDBJ whole genome shotgun (WGS) entry which is preliminary data.</text>
</comment>